<dbReference type="Proteomes" id="UP000436088">
    <property type="component" value="Unassembled WGS sequence"/>
</dbReference>
<gene>
    <name evidence="1" type="ORF">F3Y22_tig00111621pilonHSYRG00494</name>
</gene>
<sequence>MSRDDVSYSSGSCGYPLNLTSSSRIVSGISSECRKSVKIGLVSFLSVDLSRFTQVDERKDQSCAAFGRLLTRTDRESFGLTYHRWLNIQNLKRQSLQFPCSLAFRVLIPFWLHRAANSAPSYLKPYGSRLQTLSLDCCFRISDYGISLVGDGCPSLTTISLYLCNITDNGLEALANTCLALRLVNLAYCPHISDSGGVSGVRLRSCSTLVYIDAECCNLEPEGIMSIVSGGGLKFLNIASLSCSNFRKGLEAIGSGFAAGIKILSLRMCRIVTDASIVAIAKGCPQLQE</sequence>
<name>A0A6A2XLB0_HIBSY</name>
<dbReference type="InterPro" id="IPR032675">
    <property type="entry name" value="LRR_dom_sf"/>
</dbReference>
<dbReference type="EMBL" id="VEPZ02001387">
    <property type="protein sequence ID" value="KAE8676302.1"/>
    <property type="molecule type" value="Genomic_DNA"/>
</dbReference>
<dbReference type="InterPro" id="IPR006553">
    <property type="entry name" value="Leu-rich_rpt_Cys-con_subtyp"/>
</dbReference>
<dbReference type="InterPro" id="IPR045282">
    <property type="entry name" value="At4g08330-like"/>
</dbReference>
<evidence type="ECO:0000313" key="2">
    <source>
        <dbReference type="Proteomes" id="UP000436088"/>
    </source>
</evidence>
<protein>
    <submittedName>
        <fullName evidence="1">Ribosomal protein L5 B isoform 1</fullName>
    </submittedName>
</protein>
<proteinExistence type="predicted"/>
<dbReference type="SUPFAM" id="SSF52047">
    <property type="entry name" value="RNI-like"/>
    <property type="match status" value="1"/>
</dbReference>
<dbReference type="InterPro" id="IPR001611">
    <property type="entry name" value="Leu-rich_rpt"/>
</dbReference>
<reference evidence="1" key="1">
    <citation type="submission" date="2019-09" db="EMBL/GenBank/DDBJ databases">
        <title>Draft genome information of white flower Hibiscus syriacus.</title>
        <authorList>
            <person name="Kim Y.-M."/>
        </authorList>
    </citation>
    <scope>NUCLEOTIDE SEQUENCE [LARGE SCALE GENOMIC DNA]</scope>
    <source>
        <strain evidence="1">YM2019G1</strain>
    </source>
</reference>
<keyword evidence="2" id="KW-1185">Reference proteome</keyword>
<dbReference type="Pfam" id="PF13516">
    <property type="entry name" value="LRR_6"/>
    <property type="match status" value="1"/>
</dbReference>
<organism evidence="1 2">
    <name type="scientific">Hibiscus syriacus</name>
    <name type="common">Rose of Sharon</name>
    <dbReference type="NCBI Taxonomy" id="106335"/>
    <lineage>
        <taxon>Eukaryota</taxon>
        <taxon>Viridiplantae</taxon>
        <taxon>Streptophyta</taxon>
        <taxon>Embryophyta</taxon>
        <taxon>Tracheophyta</taxon>
        <taxon>Spermatophyta</taxon>
        <taxon>Magnoliopsida</taxon>
        <taxon>eudicotyledons</taxon>
        <taxon>Gunneridae</taxon>
        <taxon>Pentapetalae</taxon>
        <taxon>rosids</taxon>
        <taxon>malvids</taxon>
        <taxon>Malvales</taxon>
        <taxon>Malvaceae</taxon>
        <taxon>Malvoideae</taxon>
        <taxon>Hibiscus</taxon>
    </lineage>
</organism>
<accession>A0A6A2XLB0</accession>
<dbReference type="AlphaFoldDB" id="A0A6A2XLB0"/>
<dbReference type="Pfam" id="PF24046">
    <property type="entry name" value="At4g08330"/>
    <property type="match status" value="1"/>
</dbReference>
<keyword evidence="1" id="KW-0689">Ribosomal protein</keyword>
<evidence type="ECO:0000313" key="1">
    <source>
        <dbReference type="EMBL" id="KAE8676302.1"/>
    </source>
</evidence>
<dbReference type="SMART" id="SM00367">
    <property type="entry name" value="LRR_CC"/>
    <property type="match status" value="5"/>
</dbReference>
<dbReference type="GO" id="GO:0019005">
    <property type="term" value="C:SCF ubiquitin ligase complex"/>
    <property type="evidence" value="ECO:0007669"/>
    <property type="project" value="TreeGrafter"/>
</dbReference>
<dbReference type="GO" id="GO:0005840">
    <property type="term" value="C:ribosome"/>
    <property type="evidence" value="ECO:0007669"/>
    <property type="project" value="UniProtKB-KW"/>
</dbReference>
<dbReference type="GO" id="GO:0031146">
    <property type="term" value="P:SCF-dependent proteasomal ubiquitin-dependent protein catabolic process"/>
    <property type="evidence" value="ECO:0007669"/>
    <property type="project" value="TreeGrafter"/>
</dbReference>
<comment type="caution">
    <text evidence="1">The sequence shown here is derived from an EMBL/GenBank/DDBJ whole genome shotgun (WGS) entry which is preliminary data.</text>
</comment>
<dbReference type="PANTHER" id="PTHR13318">
    <property type="entry name" value="PARTNER OF PAIRED, ISOFORM B-RELATED"/>
    <property type="match status" value="1"/>
</dbReference>
<dbReference type="Gene3D" id="3.80.10.10">
    <property type="entry name" value="Ribonuclease Inhibitor"/>
    <property type="match status" value="1"/>
</dbReference>
<keyword evidence="1" id="KW-0687">Ribonucleoprotein</keyword>
<dbReference type="PANTHER" id="PTHR13318:SF105">
    <property type="entry name" value="F-BOX_LRR-REPEAT PROTEIN 3"/>
    <property type="match status" value="1"/>
</dbReference>